<evidence type="ECO:0000313" key="2">
    <source>
        <dbReference type="Proteomes" id="UP000187464"/>
    </source>
</evidence>
<dbReference type="KEGG" id="psac:PSM36_3411"/>
<dbReference type="InterPro" id="IPR021958">
    <property type="entry name" value="DUF3575"/>
</dbReference>
<dbReference type="AlphaFoldDB" id="A0A1R3TDW4"/>
<gene>
    <name evidence="1" type="ORF">PSM36_3411</name>
</gene>
<dbReference type="STRING" id="1642647.PSM36_3411"/>
<dbReference type="RefSeq" id="WP_044059997.1">
    <property type="nucleotide sequence ID" value="NZ_DAMBAO010000001.1"/>
</dbReference>
<name>A0A1R3TDW4_9BACT</name>
<keyword evidence="2" id="KW-1185">Reference proteome</keyword>
<dbReference type="Proteomes" id="UP000187464">
    <property type="component" value="Chromosome I"/>
</dbReference>
<dbReference type="InterPro" id="IPR036709">
    <property type="entry name" value="Autotransporte_beta_dom_sf"/>
</dbReference>
<accession>A0A1R3TDW4</accession>
<dbReference type="Pfam" id="PF12099">
    <property type="entry name" value="DUF3575"/>
    <property type="match status" value="1"/>
</dbReference>
<protein>
    <submittedName>
        <fullName evidence="1">Uncharacterized protein</fullName>
    </submittedName>
</protein>
<proteinExistence type="predicted"/>
<dbReference type="SUPFAM" id="SSF103515">
    <property type="entry name" value="Autotransporter"/>
    <property type="match status" value="1"/>
</dbReference>
<organism evidence="1 2">
    <name type="scientific">Proteiniphilum saccharofermentans</name>
    <dbReference type="NCBI Taxonomy" id="1642647"/>
    <lineage>
        <taxon>Bacteria</taxon>
        <taxon>Pseudomonadati</taxon>
        <taxon>Bacteroidota</taxon>
        <taxon>Bacteroidia</taxon>
        <taxon>Bacteroidales</taxon>
        <taxon>Dysgonomonadaceae</taxon>
        <taxon>Proteiniphilum</taxon>
    </lineage>
</organism>
<sequence length="191" mass="21601">MDKSKQLIIAIVMLFSFNGISAQKAAIKTNIMADATTTMSLAAEIGTAPKNTLELYMHWNPWELSDGKLIKHLYLQPEYRFWFCEKFSGSFLGVHLHGGLFNLAGIKLPFGMYPGLKTHRYEGEFIGGGVSYGYQWVLSKHWNLEATLGAGYAYINYDRYQCGDCGKRLDKDKDKHYFGPTKAALSIVYVF</sequence>
<dbReference type="EMBL" id="LT605205">
    <property type="protein sequence ID" value="SCD22195.1"/>
    <property type="molecule type" value="Genomic_DNA"/>
</dbReference>
<reference evidence="2" key="1">
    <citation type="submission" date="2016-08" db="EMBL/GenBank/DDBJ databases">
        <authorList>
            <person name="Wibberg D."/>
        </authorList>
    </citation>
    <scope>NUCLEOTIDE SEQUENCE [LARGE SCALE GENOMIC DNA]</scope>
</reference>
<evidence type="ECO:0000313" key="1">
    <source>
        <dbReference type="EMBL" id="SCD22195.1"/>
    </source>
</evidence>